<feature type="domain" description="Phosphodiester glycosidase" evidence="1">
    <location>
        <begin position="82"/>
        <end position="252"/>
    </location>
</feature>
<keyword evidence="3" id="KW-1185">Reference proteome</keyword>
<dbReference type="Pfam" id="PF09992">
    <property type="entry name" value="NAGPA"/>
    <property type="match status" value="1"/>
</dbReference>
<reference evidence="2 3" key="1">
    <citation type="submission" date="2024-09" db="EMBL/GenBank/DDBJ databases">
        <authorList>
            <person name="Sun Q."/>
            <person name="Mori K."/>
        </authorList>
    </citation>
    <scope>NUCLEOTIDE SEQUENCE [LARGE SCALE GENOMIC DNA]</scope>
    <source>
        <strain evidence="2 3">CECT 8300</strain>
    </source>
</reference>
<keyword evidence="2" id="KW-0378">Hydrolase</keyword>
<gene>
    <name evidence="2" type="ORF">ACFFU1_08220</name>
</gene>
<evidence type="ECO:0000313" key="3">
    <source>
        <dbReference type="Proteomes" id="UP001589590"/>
    </source>
</evidence>
<comment type="caution">
    <text evidence="2">The sequence shown here is derived from an EMBL/GenBank/DDBJ whole genome shotgun (WGS) entry which is preliminary data.</text>
</comment>
<keyword evidence="2" id="KW-0326">Glycosidase</keyword>
<organism evidence="2 3">
    <name type="scientific">Algibacter miyuki</name>
    <dbReference type="NCBI Taxonomy" id="1306933"/>
    <lineage>
        <taxon>Bacteria</taxon>
        <taxon>Pseudomonadati</taxon>
        <taxon>Bacteroidota</taxon>
        <taxon>Flavobacteriia</taxon>
        <taxon>Flavobacteriales</taxon>
        <taxon>Flavobacteriaceae</taxon>
        <taxon>Algibacter</taxon>
    </lineage>
</organism>
<dbReference type="GO" id="GO:0016798">
    <property type="term" value="F:hydrolase activity, acting on glycosyl bonds"/>
    <property type="evidence" value="ECO:0007669"/>
    <property type="project" value="UniProtKB-KW"/>
</dbReference>
<accession>A0ABV5GZ29</accession>
<dbReference type="Proteomes" id="UP001589590">
    <property type="component" value="Unassembled WGS sequence"/>
</dbReference>
<evidence type="ECO:0000313" key="2">
    <source>
        <dbReference type="EMBL" id="MFB9104882.1"/>
    </source>
</evidence>
<dbReference type="EMBL" id="JBHMFA010000005">
    <property type="protein sequence ID" value="MFB9104882.1"/>
    <property type="molecule type" value="Genomic_DNA"/>
</dbReference>
<dbReference type="InterPro" id="IPR018711">
    <property type="entry name" value="NAGPA"/>
</dbReference>
<proteinExistence type="predicted"/>
<protein>
    <submittedName>
        <fullName evidence="2">Phosphodiester glycosidase family protein</fullName>
    </submittedName>
</protein>
<sequence>MKSQELVNDLYNGDEKRYFIETNTDTLTLYHKQINDRSSFAYGLELYYLKIPLNSAKLNVKEVKIKGEMDSIYNEFKTLESIVLISGGFWGYDKSNKEMPLGLIIENGNIKSKKIKWETGGFLFQKDNSIDIVAIKDLDEVNFDEAIQSKPILVKNFENDIYSDDKIHFDRICIGITNSNELIICAVFNNKGRSISLYEFSEILIKNEKPDYPNTKIALALDGGPSSHLYFPALNMHVGYQEINYVPNIITIKN</sequence>
<evidence type="ECO:0000259" key="1">
    <source>
        <dbReference type="Pfam" id="PF09992"/>
    </source>
</evidence>
<dbReference type="RefSeq" id="WP_290273105.1">
    <property type="nucleotide sequence ID" value="NZ_JAUFQP010000013.1"/>
</dbReference>
<name>A0ABV5GZ29_9FLAO</name>